<keyword evidence="3" id="KW-0238">DNA-binding</keyword>
<keyword evidence="2" id="KW-0805">Transcription regulation</keyword>
<reference evidence="8" key="1">
    <citation type="submission" date="2025-08" db="UniProtKB">
        <authorList>
            <consortium name="RefSeq"/>
        </authorList>
    </citation>
    <scope>IDENTIFICATION</scope>
</reference>
<keyword evidence="7" id="KW-1185">Reference proteome</keyword>
<evidence type="ECO:0000256" key="5">
    <source>
        <dbReference type="ARBA" id="ARBA00023242"/>
    </source>
</evidence>
<dbReference type="KEGG" id="nnu:104604733"/>
<dbReference type="PROSITE" id="PS00028">
    <property type="entry name" value="ZINC_FINGER_C2H2_1"/>
    <property type="match status" value="2"/>
</dbReference>
<feature type="compositionally biased region" description="Basic residues" evidence="6">
    <location>
        <begin position="170"/>
        <end position="179"/>
    </location>
</feature>
<proteinExistence type="predicted"/>
<dbReference type="PANTHER" id="PTHR37701:SF17">
    <property type="entry name" value="METHYL BINDING DOMAIN117"/>
    <property type="match status" value="1"/>
</dbReference>
<dbReference type="RefSeq" id="XP_010267528.1">
    <property type="nucleotide sequence ID" value="XM_010269226.2"/>
</dbReference>
<accession>A0A1U8AIK9</accession>
<evidence type="ECO:0000256" key="2">
    <source>
        <dbReference type="ARBA" id="ARBA00023015"/>
    </source>
</evidence>
<feature type="region of interest" description="Disordered" evidence="6">
    <location>
        <begin position="163"/>
        <end position="189"/>
    </location>
</feature>
<dbReference type="GeneID" id="104604733"/>
<dbReference type="InterPro" id="IPR016177">
    <property type="entry name" value="DNA-bd_dom_sf"/>
</dbReference>
<dbReference type="Gene3D" id="3.30.160.60">
    <property type="entry name" value="Classic Zinc Finger"/>
    <property type="match status" value="1"/>
</dbReference>
<dbReference type="InterPro" id="IPR013087">
    <property type="entry name" value="Znf_C2H2_type"/>
</dbReference>
<dbReference type="PROSITE" id="PS50157">
    <property type="entry name" value="ZINC_FINGER_C2H2_2"/>
    <property type="match status" value="1"/>
</dbReference>
<dbReference type="eggNOG" id="ENOG502QPIK">
    <property type="taxonomic scope" value="Eukaryota"/>
</dbReference>
<evidence type="ECO:0000256" key="3">
    <source>
        <dbReference type="ARBA" id="ARBA00023125"/>
    </source>
</evidence>
<evidence type="ECO:0000313" key="8">
    <source>
        <dbReference type="RefSeq" id="XP_010267528.1"/>
    </source>
</evidence>
<dbReference type="GO" id="GO:0003677">
    <property type="term" value="F:DNA binding"/>
    <property type="evidence" value="ECO:0007669"/>
    <property type="project" value="UniProtKB-KW"/>
</dbReference>
<feature type="region of interest" description="Disordered" evidence="6">
    <location>
        <begin position="71"/>
        <end position="112"/>
    </location>
</feature>
<comment type="subcellular location">
    <subcellularLocation>
        <location evidence="1">Nucleus</location>
    </subcellularLocation>
</comment>
<evidence type="ECO:0000313" key="7">
    <source>
        <dbReference type="Proteomes" id="UP000189703"/>
    </source>
</evidence>
<dbReference type="InterPro" id="IPR001739">
    <property type="entry name" value="Methyl_CpG_DNA-bd"/>
</dbReference>
<dbReference type="PROSITE" id="PS50982">
    <property type="entry name" value="MBD"/>
    <property type="match status" value="1"/>
</dbReference>
<evidence type="ECO:0000256" key="4">
    <source>
        <dbReference type="ARBA" id="ARBA00023163"/>
    </source>
</evidence>
<gene>
    <name evidence="8" type="primary">LOC104604733</name>
</gene>
<dbReference type="InterPro" id="IPR037472">
    <property type="entry name" value="MBD8"/>
</dbReference>
<sequence length="1285" mass="139727">MASVTVDSSTKHLQLESIPLVDLRFLSQSDLNSLSLCADDAFDLRRCDDVVIPKIDRSVFNESAGSRKQTYSRLRLAPSKSEDTSIGHRRRCAGLLPVPKPPQNPVDDPERNENKRIISVLRELFARDNPITDLIPLVDDDGEPLPEPLKVENGVPMQQFPVSVSEGERKRKRGRKPKHESKYKIPGDGNGMTNTIVVYDSGSNAESRSMEIVNRNGVVVDAAALAKVDDPFGPELRRRTAGLQTEAELLGFLRGLNGQWGSRRKKRKIVDASDFGDELPRGWKLLLSLKRKEGLVWLNCRRYISPNGQQFVSCKEVSSYLLSIFGPQNASELNCGHSHENSHMAHKLTSGSNAGLTHKDGNTRENIISYSASSVAADDHDKQVTLLRAENLSEVQVRDLLECQKCSMTFNEKDTYLQHLLSFHQRGAKRCRPGSSIADGVIIKDGKYECQFCHKIFQERHRYNGHVGVHMRNYVRSLEASPGEITLQKSVDFPSLGAIPSAVSKMGALVEIDKVSILETPTAKPNKELNVGSVHSKLGATSILGAPAGSKLELGISSLHDKQVVNTNSINKTLVSESCNKLDGDLRMTGYKLGMINNAGNISVELKSCLDSGTVLPTNEENDTEICGKDGFASTIVEINKPAIEKEMASGSSSCTLSANCQARRIENNSGTPLSGNGENDSLLTSCGKDGFADTAVEIKSSIEQEKCSESYLPTPCMKKQPCSPKSIMSEVLISAAEEPKLDKMEKFGSNDMAGGLDAGLAGSGKVVVTVARRGTVEENAMQSGVIEHSLQLYDCFPTIAEMGNEHAGSQAGPGKDVTEATGDAHEENAMQNGMSESSPMLKQLPNCFPTLDGMEIEHDDDKTGLSKDVTEVTRNSNEDNAMQSEMIEHSLQLSDCFPTIVEMGNGHAGSQAEPGKDVAKEATGDTREENAMQNGMMEPSLSLKQLSNCFPTLDGMEIENDGNKTVLGKDVTEATENTDEENTMQSGGTEPSLLSIRSSDCFPVIHEIGSELGGSQDGSSKYVAKETIDGIDEENSMQSRMIQLSLPLMQLSDCFPTLEGMGSELCGTRAGQDKNVVKEATVVNGEENTSQSGGLEPLLPLMQSSDNAIQSGMKKSSLPLMQSSDNAMQSGMREPSLPLMQSSDCFSTSDMISDKGRDGFCSVNQKLDNVSGFEDLRFEEIEPPKFTYINEQESSSLPEESMNLTYDAEIDVPIQFEWEAVLPNVASNQLTALCVWCRLEFNHGAVTSETQSDSVGFICPTCKAKIAGQINVLDNESSVNPDRL</sequence>
<dbReference type="OMA" id="WVYCRRI"/>
<keyword evidence="5" id="KW-0539">Nucleus</keyword>
<dbReference type="Proteomes" id="UP000189703">
    <property type="component" value="Unplaced"/>
</dbReference>
<dbReference type="OrthoDB" id="1893318at2759"/>
<dbReference type="SMART" id="SM00355">
    <property type="entry name" value="ZnF_C2H2"/>
    <property type="match status" value="2"/>
</dbReference>
<dbReference type="SUPFAM" id="SSF54171">
    <property type="entry name" value="DNA-binding domain"/>
    <property type="match status" value="1"/>
</dbReference>
<keyword evidence="4" id="KW-0804">Transcription</keyword>
<evidence type="ECO:0000256" key="6">
    <source>
        <dbReference type="SAM" id="MobiDB-lite"/>
    </source>
</evidence>
<name>A0A1U8AIK9_NELNU</name>
<protein>
    <submittedName>
        <fullName evidence="8">Uncharacterized protein LOC104604733</fullName>
    </submittedName>
</protein>
<dbReference type="PANTHER" id="PTHR37701">
    <property type="entry name" value="METHYL-CPG-BINDING DOMAIN-CONTAINING PROTEIN 8"/>
    <property type="match status" value="1"/>
</dbReference>
<organism evidence="7 8">
    <name type="scientific">Nelumbo nucifera</name>
    <name type="common">Sacred lotus</name>
    <dbReference type="NCBI Taxonomy" id="4432"/>
    <lineage>
        <taxon>Eukaryota</taxon>
        <taxon>Viridiplantae</taxon>
        <taxon>Streptophyta</taxon>
        <taxon>Embryophyta</taxon>
        <taxon>Tracheophyta</taxon>
        <taxon>Spermatophyta</taxon>
        <taxon>Magnoliopsida</taxon>
        <taxon>Proteales</taxon>
        <taxon>Nelumbonaceae</taxon>
        <taxon>Nelumbo</taxon>
    </lineage>
</organism>
<evidence type="ECO:0000256" key="1">
    <source>
        <dbReference type="ARBA" id="ARBA00004123"/>
    </source>
</evidence>
<dbReference type="GO" id="GO:0005634">
    <property type="term" value="C:nucleus"/>
    <property type="evidence" value="ECO:0007669"/>
    <property type="project" value="UniProtKB-SubCell"/>
</dbReference>